<reference evidence="1 2" key="1">
    <citation type="submission" date="2023-12" db="EMBL/GenBank/DDBJ databases">
        <title>Baltic Sea Cyanobacteria.</title>
        <authorList>
            <person name="Delbaje E."/>
            <person name="Fewer D.P."/>
            <person name="Shishido T.K."/>
        </authorList>
    </citation>
    <scope>NUCLEOTIDE SEQUENCE [LARGE SCALE GENOMIC DNA]</scope>
    <source>
        <strain evidence="1 2">CCNP 1315</strain>
    </source>
</reference>
<dbReference type="RefSeq" id="WP_281062882.1">
    <property type="nucleotide sequence ID" value="NZ_JAYGHT010000017.1"/>
</dbReference>
<dbReference type="Proteomes" id="UP001301728">
    <property type="component" value="Unassembled WGS sequence"/>
</dbReference>
<gene>
    <name evidence="1" type="ORF">VB854_07890</name>
</gene>
<keyword evidence="2" id="KW-1185">Reference proteome</keyword>
<evidence type="ECO:0000313" key="1">
    <source>
        <dbReference type="EMBL" id="MEA5518866.1"/>
    </source>
</evidence>
<comment type="caution">
    <text evidence="1">The sequence shown here is derived from an EMBL/GenBank/DDBJ whole genome shotgun (WGS) entry which is preliminary data.</text>
</comment>
<dbReference type="EMBL" id="JAYGHT010000017">
    <property type="protein sequence ID" value="MEA5518866.1"/>
    <property type="molecule type" value="Genomic_DNA"/>
</dbReference>
<evidence type="ECO:0000313" key="2">
    <source>
        <dbReference type="Proteomes" id="UP001301728"/>
    </source>
</evidence>
<accession>A0ABU5TVD4</accession>
<proteinExistence type="predicted"/>
<organism evidence="1 2">
    <name type="scientific">Limnoraphis robusta CCNP1315</name>
    <dbReference type="NCBI Taxonomy" id="3110306"/>
    <lineage>
        <taxon>Bacteria</taxon>
        <taxon>Bacillati</taxon>
        <taxon>Cyanobacteriota</taxon>
        <taxon>Cyanophyceae</taxon>
        <taxon>Oscillatoriophycideae</taxon>
        <taxon>Oscillatoriales</taxon>
        <taxon>Sirenicapillariaceae</taxon>
        <taxon>Limnoraphis</taxon>
    </lineage>
</organism>
<name>A0ABU5TVD4_9CYAN</name>
<protein>
    <submittedName>
        <fullName evidence="1">Uncharacterized protein</fullName>
    </submittedName>
</protein>
<sequence>MTDNFYALLVSIDKYQDSVFPLKGCVNELTATAEYLKETEESYT</sequence>